<proteinExistence type="predicted"/>
<dbReference type="NCBIfam" id="NF033679">
    <property type="entry name" value="DNRLRE_dom"/>
    <property type="match status" value="1"/>
</dbReference>
<dbReference type="EMBL" id="ATAY01000085">
    <property type="protein sequence ID" value="EPR09529.1"/>
    <property type="molecule type" value="Genomic_DNA"/>
</dbReference>
<dbReference type="AlphaFoldDB" id="U4QY70"/>
<dbReference type="PATRIC" id="fig|1330534.3.peg.3153"/>
<dbReference type="GO" id="GO:0005576">
    <property type="term" value="C:extracellular region"/>
    <property type="evidence" value="ECO:0007669"/>
    <property type="project" value="UniProtKB-SubCell"/>
</dbReference>
<comment type="subcellular location">
    <subcellularLocation>
        <location evidence="1">Secreted</location>
    </subcellularLocation>
</comment>
<dbReference type="STRING" id="1330534.L323_15930"/>
<dbReference type="Pfam" id="PF24517">
    <property type="entry name" value="CBM96"/>
    <property type="match status" value="1"/>
</dbReference>
<accession>U4QY70</accession>
<dbReference type="OrthoDB" id="1730265at2"/>
<protein>
    <recommendedName>
        <fullName evidence="4">Carbohydrate-binding module family 96 domain-containing protein</fullName>
    </recommendedName>
</protein>
<gene>
    <name evidence="5" type="ORF">L323_15930</name>
</gene>
<sequence length="369" mass="39814">MSTVVVDIPSTTFVSSAQPTINFSVYPTIYSGTDTQYQNCISLMQIALPSLPVNFVDSAVLQLAVIVKSGTNPSTVVVNTVMEPFNRTAVTYNTQPAYTPTQSQVNVTTNDLYKTVEIDITALVNSWLNGTVANNGLALTNSDGTTVVQFGTDNISWEPYFPKLMLTYTGTPSENSATNFCYSQLAHIIQQIIIFYPTNTVTVFTKGLTASSITGTPYQLFASPVAKNGALFIVMDNGQEQTIPLNSITAIYTGDGTVYSPSFTYLPVPTFTPGYDTDIVTTYYEYLNSKTDVDIYTGSNVHATGTIYKNEYGIIVLSDGSGNTPVFIPVLPITAIIPAASPSLAKAESSKSQVSINVENQIEKEVTPK</sequence>
<dbReference type="InterPro" id="IPR055372">
    <property type="entry name" value="CBM96"/>
</dbReference>
<reference evidence="5 6" key="1">
    <citation type="journal article" date="2013" name="Genome Announc.">
        <title>Draft Genome Sequence of the Cellulolytic Bacterium Clostridium papyrosolvens C7 (ATCC 700395).</title>
        <authorList>
            <person name="Zepeda V."/>
            <person name="Dassa B."/>
            <person name="Borovok I."/>
            <person name="Lamed R."/>
            <person name="Bayer E.A."/>
            <person name="Cate J.H."/>
        </authorList>
    </citation>
    <scope>NUCLEOTIDE SEQUENCE [LARGE SCALE GENOMIC DNA]</scope>
    <source>
        <strain evidence="5 6">C7</strain>
    </source>
</reference>
<evidence type="ECO:0000313" key="5">
    <source>
        <dbReference type="EMBL" id="EPR09529.1"/>
    </source>
</evidence>
<keyword evidence="2" id="KW-0964">Secreted</keyword>
<evidence type="ECO:0000259" key="4">
    <source>
        <dbReference type="Pfam" id="PF24517"/>
    </source>
</evidence>
<evidence type="ECO:0000256" key="2">
    <source>
        <dbReference type="ARBA" id="ARBA00022525"/>
    </source>
</evidence>
<name>U4QY70_9FIRM</name>
<dbReference type="RefSeq" id="WP_020816610.1">
    <property type="nucleotide sequence ID" value="NZ_ATAY01000085.1"/>
</dbReference>
<comment type="caution">
    <text evidence="5">The sequence shown here is derived from an EMBL/GenBank/DDBJ whole genome shotgun (WGS) entry which is preliminary data.</text>
</comment>
<keyword evidence="3" id="KW-0732">Signal</keyword>
<feature type="domain" description="Carbohydrate-binding module family 96" evidence="4">
    <location>
        <begin position="12"/>
        <end position="166"/>
    </location>
</feature>
<evidence type="ECO:0000256" key="3">
    <source>
        <dbReference type="ARBA" id="ARBA00022729"/>
    </source>
</evidence>
<organism evidence="5 6">
    <name type="scientific">Ruminiclostridium papyrosolvens C7</name>
    <dbReference type="NCBI Taxonomy" id="1330534"/>
    <lineage>
        <taxon>Bacteria</taxon>
        <taxon>Bacillati</taxon>
        <taxon>Bacillota</taxon>
        <taxon>Clostridia</taxon>
        <taxon>Eubacteriales</taxon>
        <taxon>Oscillospiraceae</taxon>
        <taxon>Ruminiclostridium</taxon>
    </lineage>
</organism>
<dbReference type="Proteomes" id="UP000016860">
    <property type="component" value="Unassembled WGS sequence"/>
</dbReference>
<evidence type="ECO:0000256" key="1">
    <source>
        <dbReference type="ARBA" id="ARBA00004613"/>
    </source>
</evidence>
<evidence type="ECO:0000313" key="6">
    <source>
        <dbReference type="Proteomes" id="UP000016860"/>
    </source>
</evidence>